<evidence type="ECO:0000256" key="1">
    <source>
        <dbReference type="ARBA" id="ARBA00004123"/>
    </source>
</evidence>
<dbReference type="CDD" id="cd12148">
    <property type="entry name" value="fungal_TF_MHR"/>
    <property type="match status" value="1"/>
</dbReference>
<dbReference type="PANTHER" id="PTHR31001:SF57">
    <property type="entry name" value="ZN(II)2CYS6 TRANSCRIPTION FACTOR (EUROFUNG)"/>
    <property type="match status" value="1"/>
</dbReference>
<dbReference type="STRING" id="1182541.W9YV92"/>
<organism evidence="5 6">
    <name type="scientific">Capronia coronata CBS 617.96</name>
    <dbReference type="NCBI Taxonomy" id="1182541"/>
    <lineage>
        <taxon>Eukaryota</taxon>
        <taxon>Fungi</taxon>
        <taxon>Dikarya</taxon>
        <taxon>Ascomycota</taxon>
        <taxon>Pezizomycotina</taxon>
        <taxon>Eurotiomycetes</taxon>
        <taxon>Chaetothyriomycetidae</taxon>
        <taxon>Chaetothyriales</taxon>
        <taxon>Herpotrichiellaceae</taxon>
        <taxon>Capronia</taxon>
    </lineage>
</organism>
<dbReference type="GeneID" id="19156441"/>
<proteinExistence type="predicted"/>
<feature type="compositionally biased region" description="Basic and acidic residues" evidence="3">
    <location>
        <begin position="1"/>
        <end position="10"/>
    </location>
</feature>
<evidence type="ECO:0000256" key="2">
    <source>
        <dbReference type="ARBA" id="ARBA00023242"/>
    </source>
</evidence>
<protein>
    <recommendedName>
        <fullName evidence="4">Xylanolytic transcriptional activator regulatory domain-containing protein</fullName>
    </recommendedName>
</protein>
<dbReference type="EMBL" id="AMWN01000001">
    <property type="protein sequence ID" value="EXJ96413.1"/>
    <property type="molecule type" value="Genomic_DNA"/>
</dbReference>
<evidence type="ECO:0000313" key="6">
    <source>
        <dbReference type="Proteomes" id="UP000019484"/>
    </source>
</evidence>
<dbReference type="InterPro" id="IPR007219">
    <property type="entry name" value="XnlR_reg_dom"/>
</dbReference>
<keyword evidence="6" id="KW-1185">Reference proteome</keyword>
<comment type="caution">
    <text evidence="5">The sequence shown here is derived from an EMBL/GenBank/DDBJ whole genome shotgun (WGS) entry which is preliminary data.</text>
</comment>
<evidence type="ECO:0000259" key="4">
    <source>
        <dbReference type="SMART" id="SM00906"/>
    </source>
</evidence>
<accession>W9YV92</accession>
<dbReference type="OrthoDB" id="424974at2759"/>
<dbReference type="GO" id="GO:0005634">
    <property type="term" value="C:nucleus"/>
    <property type="evidence" value="ECO:0007669"/>
    <property type="project" value="UniProtKB-SubCell"/>
</dbReference>
<dbReference type="AlphaFoldDB" id="W9YV92"/>
<dbReference type="InterPro" id="IPR050613">
    <property type="entry name" value="Sec_Metabolite_Reg"/>
</dbReference>
<reference evidence="5 6" key="1">
    <citation type="submission" date="2013-03" db="EMBL/GenBank/DDBJ databases">
        <title>The Genome Sequence of Capronia coronata CBS 617.96.</title>
        <authorList>
            <consortium name="The Broad Institute Genomics Platform"/>
            <person name="Cuomo C."/>
            <person name="de Hoog S."/>
            <person name="Gorbushina A."/>
            <person name="Walker B."/>
            <person name="Young S.K."/>
            <person name="Zeng Q."/>
            <person name="Gargeya S."/>
            <person name="Fitzgerald M."/>
            <person name="Haas B."/>
            <person name="Abouelleil A."/>
            <person name="Allen A.W."/>
            <person name="Alvarado L."/>
            <person name="Arachchi H.M."/>
            <person name="Berlin A.M."/>
            <person name="Chapman S.B."/>
            <person name="Gainer-Dewar J."/>
            <person name="Goldberg J."/>
            <person name="Griggs A."/>
            <person name="Gujja S."/>
            <person name="Hansen M."/>
            <person name="Howarth C."/>
            <person name="Imamovic A."/>
            <person name="Ireland A."/>
            <person name="Larimer J."/>
            <person name="McCowan C."/>
            <person name="Murphy C."/>
            <person name="Pearson M."/>
            <person name="Poon T.W."/>
            <person name="Priest M."/>
            <person name="Roberts A."/>
            <person name="Saif S."/>
            <person name="Shea T."/>
            <person name="Sisk P."/>
            <person name="Sykes S."/>
            <person name="Wortman J."/>
            <person name="Nusbaum C."/>
            <person name="Birren B."/>
        </authorList>
    </citation>
    <scope>NUCLEOTIDE SEQUENCE [LARGE SCALE GENOMIC DNA]</scope>
    <source>
        <strain evidence="5 6">CBS 617.96</strain>
    </source>
</reference>
<dbReference type="Proteomes" id="UP000019484">
    <property type="component" value="Unassembled WGS sequence"/>
</dbReference>
<dbReference type="SMART" id="SM00906">
    <property type="entry name" value="Fungal_trans"/>
    <property type="match status" value="1"/>
</dbReference>
<comment type="subcellular location">
    <subcellularLocation>
        <location evidence="1">Nucleus</location>
    </subcellularLocation>
</comment>
<dbReference type="GO" id="GO:0006351">
    <property type="term" value="P:DNA-templated transcription"/>
    <property type="evidence" value="ECO:0007669"/>
    <property type="project" value="InterPro"/>
</dbReference>
<sequence>MEEMASRIHSLENSLARATHEQEASRFGPLASNSETPDTASPAQSTRSTRAANLTGRSVEDVLVQKGSTSQYFNEILLSRVIEEEHSIESVLTTPQMTVSAYPPISPFNALGILSSPNPSQPLSSFHPPKSVAVRLWNIYMNNVDGYAGTKLLHIPTHEVKVYATIDNPTKASFEHHALCLAIYFAAAVSLDEGEAEAILRQDRCAQPLSFKIGLEQAFAQGDFLDRPTLTGLHALAIYLSALRVHNRGKGIWILNGLAIRIAESLGLHRDGERLGLTPFESEIRRRLWWHLLARDGRAGEDYGLEDTKGLLLASDVKLPLNIDDADLYPEMEELPKARRGWSAMTFSLISIDLVKAMQKLAAIASSSSPSSSPSEADRAQIMQETRAQIEERLALCNPVIPKHRLTVQCSRFVFRKLDFVTRQQWLLMQHPRGPRAHFATDESLFEALEVLQPRLVNDDDLLTQFAWAKKAYPQYHVTMYILWHLCVKPEGPIVDRAWQAVDTLFSGELWDEVTSGFGSKSAVLKALRAKAISVREKVRSRNAEWTASNSDTGPNFEAGEGPSVGATVLTDFVGDMSIDGFGFDIDSDEWPDWTTLAQGFQPDDQAFSCGSWDRM</sequence>
<dbReference type="Pfam" id="PF04082">
    <property type="entry name" value="Fungal_trans"/>
    <property type="match status" value="1"/>
</dbReference>
<keyword evidence="2" id="KW-0539">Nucleus</keyword>
<feature type="domain" description="Xylanolytic transcriptional activator regulatory" evidence="4">
    <location>
        <begin position="252"/>
        <end position="326"/>
    </location>
</feature>
<dbReference type="eggNOG" id="ENOG502SMKE">
    <property type="taxonomic scope" value="Eukaryota"/>
</dbReference>
<dbReference type="GO" id="GO:0003677">
    <property type="term" value="F:DNA binding"/>
    <property type="evidence" value="ECO:0007669"/>
    <property type="project" value="InterPro"/>
</dbReference>
<dbReference type="PANTHER" id="PTHR31001">
    <property type="entry name" value="UNCHARACTERIZED TRANSCRIPTIONAL REGULATORY PROTEIN"/>
    <property type="match status" value="1"/>
</dbReference>
<evidence type="ECO:0000313" key="5">
    <source>
        <dbReference type="EMBL" id="EXJ96413.1"/>
    </source>
</evidence>
<evidence type="ECO:0000256" key="3">
    <source>
        <dbReference type="SAM" id="MobiDB-lite"/>
    </source>
</evidence>
<dbReference type="HOGENOM" id="CLU_004083_8_0_1"/>
<dbReference type="GO" id="GO:0008270">
    <property type="term" value="F:zinc ion binding"/>
    <property type="evidence" value="ECO:0007669"/>
    <property type="project" value="InterPro"/>
</dbReference>
<feature type="region of interest" description="Disordered" evidence="3">
    <location>
        <begin position="1"/>
        <end position="53"/>
    </location>
</feature>
<gene>
    <name evidence="5" type="ORF">A1O1_01539</name>
</gene>
<dbReference type="RefSeq" id="XP_007720642.1">
    <property type="nucleotide sequence ID" value="XM_007722452.1"/>
</dbReference>
<feature type="compositionally biased region" description="Polar residues" evidence="3">
    <location>
        <begin position="31"/>
        <end position="53"/>
    </location>
</feature>
<name>W9YV92_9EURO</name>